<sequence>MIKNPATAPTPIPIFAPNENESPGSFEFELFVPFIFDISK</sequence>
<name>A0A9N9NTJ2_9GLOM</name>
<evidence type="ECO:0000313" key="1">
    <source>
        <dbReference type="EMBL" id="CAG8762658.1"/>
    </source>
</evidence>
<dbReference type="AlphaFoldDB" id="A0A9N9NTJ2"/>
<protein>
    <submittedName>
        <fullName evidence="1">10129_t:CDS:1</fullName>
    </submittedName>
</protein>
<proteinExistence type="predicted"/>
<feature type="non-terminal residue" evidence="1">
    <location>
        <position position="40"/>
    </location>
</feature>
<comment type="caution">
    <text evidence="1">The sequence shown here is derived from an EMBL/GenBank/DDBJ whole genome shotgun (WGS) entry which is preliminary data.</text>
</comment>
<accession>A0A9N9NTJ2</accession>
<keyword evidence="2" id="KW-1185">Reference proteome</keyword>
<dbReference type="EMBL" id="CAJVPZ010041898">
    <property type="protein sequence ID" value="CAG8762658.1"/>
    <property type="molecule type" value="Genomic_DNA"/>
</dbReference>
<reference evidence="1" key="1">
    <citation type="submission" date="2021-06" db="EMBL/GenBank/DDBJ databases">
        <authorList>
            <person name="Kallberg Y."/>
            <person name="Tangrot J."/>
            <person name="Rosling A."/>
        </authorList>
    </citation>
    <scope>NUCLEOTIDE SEQUENCE</scope>
    <source>
        <strain evidence="1">IN212</strain>
    </source>
</reference>
<gene>
    <name evidence="1" type="ORF">RFULGI_LOCUS14431</name>
</gene>
<evidence type="ECO:0000313" key="2">
    <source>
        <dbReference type="Proteomes" id="UP000789396"/>
    </source>
</evidence>
<organism evidence="1 2">
    <name type="scientific">Racocetra fulgida</name>
    <dbReference type="NCBI Taxonomy" id="60492"/>
    <lineage>
        <taxon>Eukaryota</taxon>
        <taxon>Fungi</taxon>
        <taxon>Fungi incertae sedis</taxon>
        <taxon>Mucoromycota</taxon>
        <taxon>Glomeromycotina</taxon>
        <taxon>Glomeromycetes</taxon>
        <taxon>Diversisporales</taxon>
        <taxon>Gigasporaceae</taxon>
        <taxon>Racocetra</taxon>
    </lineage>
</organism>
<dbReference type="Proteomes" id="UP000789396">
    <property type="component" value="Unassembled WGS sequence"/>
</dbReference>